<keyword evidence="3" id="KW-1185">Reference proteome</keyword>
<protein>
    <submittedName>
        <fullName evidence="2">GSCFA domain-containing protein</fullName>
    </submittedName>
</protein>
<organism evidence="2 3">
    <name type="scientific">Fulvivirga sediminis</name>
    <dbReference type="NCBI Taxonomy" id="2803949"/>
    <lineage>
        <taxon>Bacteria</taxon>
        <taxon>Pseudomonadati</taxon>
        <taxon>Bacteroidota</taxon>
        <taxon>Cytophagia</taxon>
        <taxon>Cytophagales</taxon>
        <taxon>Fulvivirgaceae</taxon>
        <taxon>Fulvivirga</taxon>
    </lineage>
</organism>
<reference evidence="2" key="1">
    <citation type="submission" date="2021-01" db="EMBL/GenBank/DDBJ databases">
        <title>Fulvivirga kasyanovii gen. nov., sp nov., a novel member of the phylum Bacteroidetes isolated from seawater in a mussel farm.</title>
        <authorList>
            <person name="Zhao L.-H."/>
            <person name="Wang Z.-J."/>
        </authorList>
    </citation>
    <scope>NUCLEOTIDE SEQUENCE</scope>
    <source>
        <strain evidence="2">2943</strain>
    </source>
</reference>
<gene>
    <name evidence="2" type="ORF">JL102_05495</name>
</gene>
<sequence>MFRTEINIPSSPKKIDLSTPILSIGSCFSDCIGNRFKDNKFQALANPFGTVYNPISIFKLLAYSLNKEYPAEDTYISTGNLQANYDFHSSFSSVDKDAVAEGVKSSIDKTHSQLLKCKWLIITFGTSFIYRRKDNHEIVANCHKVPSKHFTKELLSQAEMIQEFSVLLKKLQKINPALNIILTVSPVRHIKDTLEQNSVSKSILRTLCHELSTSNQNIHYFPSYEIMMDDLRDYRFYKGDMIHPTEVAEDYIWGKFADTYFTSDTQQFLKKWSKLRRAIHHRPFNLESEEHQKFIHETINKLNQLSQQIDLTTEIEGLKKQIAKHHD</sequence>
<comment type="caution">
    <text evidence="2">The sequence shown here is derived from an EMBL/GenBank/DDBJ whole genome shotgun (WGS) entry which is preliminary data.</text>
</comment>
<dbReference type="GO" id="GO:0016788">
    <property type="term" value="F:hydrolase activity, acting on ester bonds"/>
    <property type="evidence" value="ECO:0007669"/>
    <property type="project" value="UniProtKB-ARBA"/>
</dbReference>
<feature type="domain" description="GSCFA" evidence="1">
    <location>
        <begin position="21"/>
        <end position="256"/>
    </location>
</feature>
<dbReference type="Proteomes" id="UP000659388">
    <property type="component" value="Unassembled WGS sequence"/>
</dbReference>
<dbReference type="InterPro" id="IPR014982">
    <property type="entry name" value="GSCFA"/>
</dbReference>
<dbReference type="RefSeq" id="WP_202243236.1">
    <property type="nucleotide sequence ID" value="NZ_JAESIY010000002.1"/>
</dbReference>
<dbReference type="Gene3D" id="3.40.50.1110">
    <property type="entry name" value="SGNH hydrolase"/>
    <property type="match status" value="1"/>
</dbReference>
<evidence type="ECO:0000313" key="2">
    <source>
        <dbReference type="EMBL" id="MBL3655572.1"/>
    </source>
</evidence>
<evidence type="ECO:0000259" key="1">
    <source>
        <dbReference type="Pfam" id="PF08885"/>
    </source>
</evidence>
<name>A0A937K0H9_9BACT</name>
<dbReference type="Pfam" id="PF08885">
    <property type="entry name" value="GSCFA"/>
    <property type="match status" value="1"/>
</dbReference>
<dbReference type="AlphaFoldDB" id="A0A937K0H9"/>
<accession>A0A937K0H9</accession>
<dbReference type="PROSITE" id="PS51257">
    <property type="entry name" value="PROKAR_LIPOPROTEIN"/>
    <property type="match status" value="1"/>
</dbReference>
<dbReference type="InterPro" id="IPR036514">
    <property type="entry name" value="SGNH_hydro_sf"/>
</dbReference>
<dbReference type="EMBL" id="JAESIY010000002">
    <property type="protein sequence ID" value="MBL3655572.1"/>
    <property type="molecule type" value="Genomic_DNA"/>
</dbReference>
<dbReference type="SUPFAM" id="SSF52266">
    <property type="entry name" value="SGNH hydrolase"/>
    <property type="match status" value="1"/>
</dbReference>
<evidence type="ECO:0000313" key="3">
    <source>
        <dbReference type="Proteomes" id="UP000659388"/>
    </source>
</evidence>
<proteinExistence type="predicted"/>